<feature type="region of interest" description="Disordered" evidence="4">
    <location>
        <begin position="51"/>
        <end position="110"/>
    </location>
</feature>
<keyword evidence="1" id="KW-0677">Repeat</keyword>
<evidence type="ECO:0000256" key="3">
    <source>
        <dbReference type="PROSITE-ProRule" id="PRU00023"/>
    </source>
</evidence>
<keyword evidence="2 3" id="KW-0040">ANK repeat</keyword>
<dbReference type="STRING" id="461836.A0A0L0DIJ8"/>
<dbReference type="SMART" id="SM00248">
    <property type="entry name" value="ANK"/>
    <property type="match status" value="3"/>
</dbReference>
<dbReference type="PANTHER" id="PTHR24123">
    <property type="entry name" value="ANKYRIN REPEAT-CONTAINING"/>
    <property type="match status" value="1"/>
</dbReference>
<evidence type="ECO:0000256" key="4">
    <source>
        <dbReference type="SAM" id="MobiDB-lite"/>
    </source>
</evidence>
<organism evidence="5 6">
    <name type="scientific">Thecamonas trahens ATCC 50062</name>
    <dbReference type="NCBI Taxonomy" id="461836"/>
    <lineage>
        <taxon>Eukaryota</taxon>
        <taxon>Apusozoa</taxon>
        <taxon>Apusomonadida</taxon>
        <taxon>Apusomonadidae</taxon>
        <taxon>Thecamonas</taxon>
    </lineage>
</organism>
<feature type="repeat" description="ANK" evidence="3">
    <location>
        <begin position="391"/>
        <end position="423"/>
    </location>
</feature>
<feature type="compositionally biased region" description="Basic residues" evidence="4">
    <location>
        <begin position="69"/>
        <end position="81"/>
    </location>
</feature>
<dbReference type="InterPro" id="IPR051165">
    <property type="entry name" value="Multifunctional_ANK_Repeat"/>
</dbReference>
<evidence type="ECO:0000256" key="2">
    <source>
        <dbReference type="ARBA" id="ARBA00023043"/>
    </source>
</evidence>
<dbReference type="InterPro" id="IPR002110">
    <property type="entry name" value="Ankyrin_rpt"/>
</dbReference>
<dbReference type="AlphaFoldDB" id="A0A0L0DIJ8"/>
<dbReference type="SUPFAM" id="SSF48403">
    <property type="entry name" value="Ankyrin repeat"/>
    <property type="match status" value="1"/>
</dbReference>
<dbReference type="Pfam" id="PF00023">
    <property type="entry name" value="Ank"/>
    <property type="match status" value="2"/>
</dbReference>
<dbReference type="OrthoDB" id="194358at2759"/>
<feature type="region of interest" description="Disordered" evidence="4">
    <location>
        <begin position="1"/>
        <end position="21"/>
    </location>
</feature>
<dbReference type="RefSeq" id="XP_013756350.1">
    <property type="nucleotide sequence ID" value="XM_013900896.1"/>
</dbReference>
<keyword evidence="6" id="KW-1185">Reference proteome</keyword>
<dbReference type="GeneID" id="25565644"/>
<proteinExistence type="predicted"/>
<dbReference type="PROSITE" id="PS50297">
    <property type="entry name" value="ANK_REP_REGION"/>
    <property type="match status" value="3"/>
</dbReference>
<dbReference type="eggNOG" id="KOG4177">
    <property type="taxonomic scope" value="Eukaryota"/>
</dbReference>
<feature type="repeat" description="ANK" evidence="3">
    <location>
        <begin position="324"/>
        <end position="356"/>
    </location>
</feature>
<name>A0A0L0DIJ8_THETB</name>
<evidence type="ECO:0000313" key="5">
    <source>
        <dbReference type="EMBL" id="KNC51148.1"/>
    </source>
</evidence>
<sequence length="505" mass="55204">MPSPSTLALPPGLSEYQKQVRAEEQARRVRIKAEVQRHLVRPPLVAAIAPAAAHRKQAVHARSGDSRQSPRRGRRTSRARAARGVGAAKGKAKSKSKAASSHADQLETPPASVVFAPDAWDDQLLERPVSSREMYPDAAVYVASTAHYAGAADLHDFRSKAMIRIDDADDASSVDTDLGHIDRIHHIKKRSNNQTHDLRTDYHEVSVQMLRAKHRRERAARTAAQQAEAMAAIQAAEDKRIGIEEQYMTRKRLATRRRKQMLAVERGIDNLLGMEATALHAIRTAAQLRPNPEADTRPERDIFDSFVYIKEEPTVDINTRDPSSGETGLFAAIRAGYTYLAEYLLDHGASSTARDNMGTSPLHLCGTYAAPEALMRRVIGGGADINAADKFGTTPLMAATQAAQIDAVSSLLRLGADATHKNVAGETAFDLASSLADNQVNDDMRSRLNIIKDMLRPSLPKVTKQASALSLPHSLRKRSSTVSFAAKRSRSSHAQVELGLTERVP</sequence>
<evidence type="ECO:0000256" key="1">
    <source>
        <dbReference type="ARBA" id="ARBA00022737"/>
    </source>
</evidence>
<dbReference type="EMBL" id="GL349465">
    <property type="protein sequence ID" value="KNC51148.1"/>
    <property type="molecule type" value="Genomic_DNA"/>
</dbReference>
<evidence type="ECO:0000313" key="6">
    <source>
        <dbReference type="Proteomes" id="UP000054408"/>
    </source>
</evidence>
<protein>
    <submittedName>
        <fullName evidence="5">Ankyrin</fullName>
    </submittedName>
</protein>
<gene>
    <name evidence="5" type="ORF">AMSG_06498</name>
</gene>
<dbReference type="PANTHER" id="PTHR24123:SF33">
    <property type="entry name" value="PROTEIN HOS4"/>
    <property type="match status" value="1"/>
</dbReference>
<reference evidence="5 6" key="1">
    <citation type="submission" date="2010-05" db="EMBL/GenBank/DDBJ databases">
        <title>The Genome Sequence of Thecamonas trahens ATCC 50062.</title>
        <authorList>
            <consortium name="The Broad Institute Genome Sequencing Platform"/>
            <person name="Russ C."/>
            <person name="Cuomo C."/>
            <person name="Shea T."/>
            <person name="Young S.K."/>
            <person name="Zeng Q."/>
            <person name="Koehrsen M."/>
            <person name="Haas B."/>
            <person name="Borodovsky M."/>
            <person name="Guigo R."/>
            <person name="Alvarado L."/>
            <person name="Berlin A."/>
            <person name="Bochicchio J."/>
            <person name="Borenstein D."/>
            <person name="Chapman S."/>
            <person name="Chen Z."/>
            <person name="Freedman E."/>
            <person name="Gellesch M."/>
            <person name="Goldberg J."/>
            <person name="Griggs A."/>
            <person name="Gujja S."/>
            <person name="Heilman E."/>
            <person name="Heiman D."/>
            <person name="Hepburn T."/>
            <person name="Howarth C."/>
            <person name="Jen D."/>
            <person name="Larson L."/>
            <person name="Mehta T."/>
            <person name="Park D."/>
            <person name="Pearson M."/>
            <person name="Roberts A."/>
            <person name="Saif S."/>
            <person name="Shenoy N."/>
            <person name="Sisk P."/>
            <person name="Stolte C."/>
            <person name="Sykes S."/>
            <person name="Thomson T."/>
            <person name="Walk T."/>
            <person name="White J."/>
            <person name="Yandava C."/>
            <person name="Burger G."/>
            <person name="Gray M.W."/>
            <person name="Holland P.W.H."/>
            <person name="King N."/>
            <person name="Lang F.B.F."/>
            <person name="Roger A.J."/>
            <person name="Ruiz-Trillo I."/>
            <person name="Lander E."/>
            <person name="Nusbaum C."/>
        </authorList>
    </citation>
    <scope>NUCLEOTIDE SEQUENCE [LARGE SCALE GENOMIC DNA]</scope>
    <source>
        <strain evidence="5 6">ATCC 50062</strain>
    </source>
</reference>
<dbReference type="InterPro" id="IPR036770">
    <property type="entry name" value="Ankyrin_rpt-contain_sf"/>
</dbReference>
<accession>A0A0L0DIJ8</accession>
<dbReference type="Gene3D" id="1.25.40.20">
    <property type="entry name" value="Ankyrin repeat-containing domain"/>
    <property type="match status" value="1"/>
</dbReference>
<dbReference type="PROSITE" id="PS50088">
    <property type="entry name" value="ANK_REPEAT"/>
    <property type="match status" value="3"/>
</dbReference>
<feature type="repeat" description="ANK" evidence="3">
    <location>
        <begin position="357"/>
        <end position="390"/>
    </location>
</feature>
<dbReference type="Proteomes" id="UP000054408">
    <property type="component" value="Unassembled WGS sequence"/>
</dbReference>